<sequence length="398" mass="44647">MSQRERVLAILVGVCLLTVGGYYFMSQYSSALSSRDRQIETLSKRLKEEKFVEAKAEMAMDRLVTYRQHALPESIRASQSFYQERLRETLEATGFNDIVIKPLNGRRGGNHYQHMFTINGQATMEQFVQFTYEFYSFNILHKFTKLTIIPVKDSELLDISMNVSVLSVDGTDEVPQPDEVRLPKLAHGSAKDYTDVILQRNLFAPANKPPLFTSKTEVEAELERPLRFRLSASDPDRKDRVTFFLGKDPPQGVELSESGSLQWTPGALGEYKITVEARDNRLPPKSSTQELLVKVVEPKPEPMPDTTPKRPEFDEAKFTFLTGTVAVGGQPKAWLNNRPKNQQLKLGPGDTFSVGTLKGKVVDVKDREVIIEIEGDLRVLSIGQPLAEATPMGPAGDL</sequence>
<evidence type="ECO:0000313" key="2">
    <source>
        <dbReference type="EMBL" id="PQO25435.1"/>
    </source>
</evidence>
<dbReference type="GO" id="GO:0005509">
    <property type="term" value="F:calcium ion binding"/>
    <property type="evidence" value="ECO:0007669"/>
    <property type="project" value="InterPro"/>
</dbReference>
<dbReference type="Pfam" id="PF05345">
    <property type="entry name" value="He_PIG"/>
    <property type="match status" value="1"/>
</dbReference>
<name>A0A2S8EZT5_9BACT</name>
<evidence type="ECO:0000313" key="3">
    <source>
        <dbReference type="Proteomes" id="UP000240009"/>
    </source>
</evidence>
<dbReference type="RefSeq" id="WP_105358803.1">
    <property type="nucleotide sequence ID" value="NZ_PUIA01000081.1"/>
</dbReference>
<organism evidence="2 3">
    <name type="scientific">Blastopirellula marina</name>
    <dbReference type="NCBI Taxonomy" id="124"/>
    <lineage>
        <taxon>Bacteria</taxon>
        <taxon>Pseudomonadati</taxon>
        <taxon>Planctomycetota</taxon>
        <taxon>Planctomycetia</taxon>
        <taxon>Pirellulales</taxon>
        <taxon>Pirellulaceae</taxon>
        <taxon>Blastopirellula</taxon>
    </lineage>
</organism>
<dbReference type="Proteomes" id="UP000240009">
    <property type="component" value="Unassembled WGS sequence"/>
</dbReference>
<protein>
    <recommendedName>
        <fullName evidence="1">Cadherin domain-containing protein</fullName>
    </recommendedName>
</protein>
<dbReference type="OrthoDB" id="278280at2"/>
<proteinExistence type="predicted"/>
<accession>A0A2S8EZT5</accession>
<dbReference type="SUPFAM" id="SSF49313">
    <property type="entry name" value="Cadherin-like"/>
    <property type="match status" value="1"/>
</dbReference>
<evidence type="ECO:0000259" key="1">
    <source>
        <dbReference type="PROSITE" id="PS50268"/>
    </source>
</evidence>
<dbReference type="EMBL" id="PUIA01000081">
    <property type="protein sequence ID" value="PQO25435.1"/>
    <property type="molecule type" value="Genomic_DNA"/>
</dbReference>
<dbReference type="InterPro" id="IPR002126">
    <property type="entry name" value="Cadherin-like_dom"/>
</dbReference>
<feature type="domain" description="Cadherin" evidence="1">
    <location>
        <begin position="226"/>
        <end position="313"/>
    </location>
</feature>
<dbReference type="InterPro" id="IPR015919">
    <property type="entry name" value="Cadherin-like_sf"/>
</dbReference>
<dbReference type="InterPro" id="IPR013783">
    <property type="entry name" value="Ig-like_fold"/>
</dbReference>
<dbReference type="GO" id="GO:0007156">
    <property type="term" value="P:homophilic cell adhesion via plasma membrane adhesion molecules"/>
    <property type="evidence" value="ECO:0007669"/>
    <property type="project" value="InterPro"/>
</dbReference>
<comment type="caution">
    <text evidence="2">The sequence shown here is derived from an EMBL/GenBank/DDBJ whole genome shotgun (WGS) entry which is preliminary data.</text>
</comment>
<dbReference type="Gene3D" id="2.60.40.10">
    <property type="entry name" value="Immunoglobulins"/>
    <property type="match status" value="1"/>
</dbReference>
<dbReference type="GO" id="GO:0016020">
    <property type="term" value="C:membrane"/>
    <property type="evidence" value="ECO:0007669"/>
    <property type="project" value="InterPro"/>
</dbReference>
<dbReference type="CDD" id="cd11304">
    <property type="entry name" value="Cadherin_repeat"/>
    <property type="match status" value="1"/>
</dbReference>
<dbReference type="AlphaFoldDB" id="A0A2S8EZT5"/>
<gene>
    <name evidence="2" type="ORF">C5Y96_24140</name>
</gene>
<reference evidence="2 3" key="1">
    <citation type="submission" date="2018-02" db="EMBL/GenBank/DDBJ databases">
        <title>Comparative genomes isolates from brazilian mangrove.</title>
        <authorList>
            <person name="Araujo J.E."/>
            <person name="Taketani R.G."/>
            <person name="Silva M.C.P."/>
            <person name="Loureco M.V."/>
            <person name="Andreote F.D."/>
        </authorList>
    </citation>
    <scope>NUCLEOTIDE SEQUENCE [LARGE SCALE GENOMIC DNA]</scope>
    <source>
        <strain evidence="2 3">HEX-2 MGV</strain>
    </source>
</reference>
<dbReference type="PROSITE" id="PS50268">
    <property type="entry name" value="CADHERIN_2"/>
    <property type="match status" value="1"/>
</dbReference>